<dbReference type="Pfam" id="PF14177">
    <property type="entry name" value="YkyB"/>
    <property type="match status" value="1"/>
</dbReference>
<evidence type="ECO:0000256" key="1">
    <source>
        <dbReference type="SAM" id="MobiDB-lite"/>
    </source>
</evidence>
<feature type="region of interest" description="Disordered" evidence="1">
    <location>
        <begin position="130"/>
        <end position="158"/>
    </location>
</feature>
<dbReference type="Proteomes" id="UP000198694">
    <property type="component" value="Unassembled WGS sequence"/>
</dbReference>
<accession>A0A1G8WE41</accession>
<reference evidence="2 3" key="1">
    <citation type="submission" date="2016-10" db="EMBL/GenBank/DDBJ databases">
        <authorList>
            <person name="de Groot N.N."/>
        </authorList>
    </citation>
    <scope>NUCLEOTIDE SEQUENCE [LARGE SCALE GENOMIC DNA]</scope>
    <source>
        <strain evidence="2 3">CGMCC 1.6502</strain>
    </source>
</reference>
<protein>
    <submittedName>
        <fullName evidence="2">YkyB-like protein</fullName>
    </submittedName>
</protein>
<organism evidence="2 3">
    <name type="scientific">Sediminibacillus albus</name>
    <dbReference type="NCBI Taxonomy" id="407036"/>
    <lineage>
        <taxon>Bacteria</taxon>
        <taxon>Bacillati</taxon>
        <taxon>Bacillota</taxon>
        <taxon>Bacilli</taxon>
        <taxon>Bacillales</taxon>
        <taxon>Bacillaceae</taxon>
        <taxon>Sediminibacillus</taxon>
    </lineage>
</organism>
<dbReference type="RefSeq" id="WP_093211074.1">
    <property type="nucleotide sequence ID" value="NZ_FNFL01000001.1"/>
</dbReference>
<evidence type="ECO:0000313" key="3">
    <source>
        <dbReference type="Proteomes" id="UP000198694"/>
    </source>
</evidence>
<proteinExistence type="predicted"/>
<sequence>MSNKLKNLDDIAKALFIVNRHAKTAPNPRRLYDLKKQTINKLLKEKQAHKVGLHFSDHPKYSRQHSTLLVKVSDYYFHIPPTKQDFSEVKHLGSVDRDFRNPKPQMGLSQAKKILSHYLGWPFPDNPEPNLKKPASSYYTPSSLGQWERRPRRGQNKY</sequence>
<dbReference type="EMBL" id="FNFL01000001">
    <property type="protein sequence ID" value="SDJ75790.1"/>
    <property type="molecule type" value="Genomic_DNA"/>
</dbReference>
<dbReference type="AlphaFoldDB" id="A0A1G8WE41"/>
<keyword evidence="3" id="KW-1185">Reference proteome</keyword>
<name>A0A1G8WE41_9BACI</name>
<gene>
    <name evidence="2" type="ORF">SAMN05216243_0691</name>
</gene>
<evidence type="ECO:0000313" key="2">
    <source>
        <dbReference type="EMBL" id="SDJ75790.1"/>
    </source>
</evidence>
<dbReference type="InterPro" id="IPR025552">
    <property type="entry name" value="YkyB"/>
</dbReference>
<dbReference type="OrthoDB" id="2360869at2"/>
<dbReference type="STRING" id="407036.SAMN05216243_0691"/>